<dbReference type="GO" id="GO:0003779">
    <property type="term" value="F:actin binding"/>
    <property type="evidence" value="ECO:0007669"/>
    <property type="project" value="TreeGrafter"/>
</dbReference>
<comment type="caution">
    <text evidence="6">The sequence shown here is derived from an EMBL/GenBank/DDBJ whole genome shotgun (WGS) entry which is preliminary data.</text>
</comment>
<dbReference type="Pfam" id="PF04841">
    <property type="entry name" value="Vps16_N"/>
    <property type="match status" value="1"/>
</dbReference>
<evidence type="ECO:0000256" key="3">
    <source>
        <dbReference type="PIRNR" id="PIRNR007949"/>
    </source>
</evidence>
<dbReference type="Proteomes" id="UP000549394">
    <property type="component" value="Unassembled WGS sequence"/>
</dbReference>
<evidence type="ECO:0000259" key="5">
    <source>
        <dbReference type="Pfam" id="PF04841"/>
    </source>
</evidence>
<dbReference type="PIRSF" id="PIRSF007949">
    <property type="entry name" value="VPS16"/>
    <property type="match status" value="1"/>
</dbReference>
<dbReference type="Gene3D" id="1.10.150.780">
    <property type="entry name" value="Vps16, C-terminal region"/>
    <property type="match status" value="1"/>
</dbReference>
<comment type="subcellular location">
    <subcellularLocation>
        <location evidence="3">Late endosome membrane</location>
        <topology evidence="3">Peripheral membrane protein</topology>
        <orientation evidence="3">Cytoplasmic side</orientation>
    </subcellularLocation>
    <subcellularLocation>
        <location evidence="3">Lysosome membrane</location>
        <topology evidence="3">Peripheral membrane protein</topology>
        <orientation evidence="3">Cytoplasmic side</orientation>
    </subcellularLocation>
    <text evidence="3">Cytoplasmic, peripheral membrane protein associated with late endosomes/lysosomes.</text>
</comment>
<evidence type="ECO:0000313" key="6">
    <source>
        <dbReference type="EMBL" id="CAD5122098.1"/>
    </source>
</evidence>
<dbReference type="GO" id="GO:0016197">
    <property type="term" value="P:endosomal transport"/>
    <property type="evidence" value="ECO:0007669"/>
    <property type="project" value="TreeGrafter"/>
</dbReference>
<evidence type="ECO:0000259" key="4">
    <source>
        <dbReference type="Pfam" id="PF04840"/>
    </source>
</evidence>
<name>A0A7I8W1N5_9ANNE</name>
<dbReference type="GO" id="GO:0005765">
    <property type="term" value="C:lysosomal membrane"/>
    <property type="evidence" value="ECO:0007669"/>
    <property type="project" value="UniProtKB-SubCell"/>
</dbReference>
<dbReference type="InterPro" id="IPR006925">
    <property type="entry name" value="Vps16_C"/>
</dbReference>
<keyword evidence="3" id="KW-0472">Membrane</keyword>
<dbReference type="GO" id="GO:0006886">
    <property type="term" value="P:intracellular protein transport"/>
    <property type="evidence" value="ECO:0007669"/>
    <property type="project" value="InterPro"/>
</dbReference>
<keyword evidence="3" id="KW-0813">Transport</keyword>
<dbReference type="InterPro" id="IPR016534">
    <property type="entry name" value="VPS16"/>
</dbReference>
<comment type="similarity">
    <text evidence="1 3">Belongs to the VPS16 family.</text>
</comment>
<sequence>MYTMCWDKSNLGLYLIAIAPYGGPIALLRDVSRGPPTTSTSMPILYIFNSAGKTLAQTPWSSGKVIHIGWTTSEQLLCVQDEGTVLVYNIFGKMQKHFGMGETAKEQRIIQAKTFTYSTNTGLAVMTSFYRIIIVTNVEAMNIRQLAEISDLRSTPIWHVITSERSCNVLVAKNANLYTLDLTGQLKLVKEYDFESIIDIAVSFNQQLIAVYGDNGGIWIGTKDFKTINREIRTDMRSRPKHLEFCGTGAIVCCYTDEMMVFDTASSSSQPIRYSLEEPVYCSAELDGVRILSSFDHEFLHKVETVLQTAYLLGTMEAHNQLIEAYQQFTLMSQKADEYLRNITEKLSEAVANCIKCATLEYDSAKCQKLLLNAASFGKTFLTEFDPTDFLTACEELRVLNELRSPKIGIGISYKQFKHLSLPVVLDRLILRKHFALAVKICEFLKLNQERERIFGQWATFKISQSDKSDEVIADCIVGKLGTNYMAYAHIAEKALKMERRDLAARLLEFEPRSSKQVPMLLKMQRNETALSKAIESGDVDLIYQALLHLKDTMAQVDFLHMLTQKNTQAFDYYLQYCRQNNRGILKDLYSMQDNFMLMGQHLIMDSYENETFTNRIDNLKEAARCFQKARCDWLAKQTEDQVKLLEQQKRLEVDFSQSYIDLSLNQTITKLIGEGRFKLADQLKKDFKISEKSYYYIKVEALAESDRWSELEDFGKAKKSPIGYEHFVEMCIKYNKLDIAEKYVVKVPVEDRPRLLFEIGKVEEAIDLAAQNKDIQVLERLGGRKTTKSQKSDLTGAIGLRINEKKKYLLVKSLS</sequence>
<organism evidence="6 7">
    <name type="scientific">Dimorphilus gyrociliatus</name>
    <dbReference type="NCBI Taxonomy" id="2664684"/>
    <lineage>
        <taxon>Eukaryota</taxon>
        <taxon>Metazoa</taxon>
        <taxon>Spiralia</taxon>
        <taxon>Lophotrochozoa</taxon>
        <taxon>Annelida</taxon>
        <taxon>Polychaeta</taxon>
        <taxon>Polychaeta incertae sedis</taxon>
        <taxon>Dinophilidae</taxon>
        <taxon>Dimorphilus</taxon>
    </lineage>
</organism>
<dbReference type="GO" id="GO:0033263">
    <property type="term" value="C:CORVET complex"/>
    <property type="evidence" value="ECO:0007669"/>
    <property type="project" value="UniProtKB-UniRule"/>
</dbReference>
<evidence type="ECO:0000256" key="1">
    <source>
        <dbReference type="ARBA" id="ARBA00009250"/>
    </source>
</evidence>
<dbReference type="GO" id="GO:0031902">
    <property type="term" value="C:late endosome membrane"/>
    <property type="evidence" value="ECO:0007669"/>
    <property type="project" value="UniProtKB-SubCell"/>
</dbReference>
<feature type="domain" description="Vps16 C-terminal" evidence="4">
    <location>
        <begin position="487"/>
        <end position="789"/>
    </location>
</feature>
<dbReference type="SUPFAM" id="SSF50978">
    <property type="entry name" value="WD40 repeat-like"/>
    <property type="match status" value="1"/>
</dbReference>
<keyword evidence="3" id="KW-0967">Endosome</keyword>
<dbReference type="GO" id="GO:0042144">
    <property type="term" value="P:vacuole fusion, non-autophagic"/>
    <property type="evidence" value="ECO:0007669"/>
    <property type="project" value="TreeGrafter"/>
</dbReference>
<dbReference type="PANTHER" id="PTHR12811">
    <property type="entry name" value="VACUOLAR PROTEIN SORTING VPS16"/>
    <property type="match status" value="1"/>
</dbReference>
<comment type="function">
    <text evidence="3">Plays a role in vesicle-mediated protein trafficking to lysosomal compartments including the endocytic membrane transport and autophagic pathways. Believed to act as a core component of the putative HOPS and CORVET endosomal tethering complexes.</text>
</comment>
<protein>
    <recommendedName>
        <fullName evidence="2 3">Vacuolar protein sorting-associated protein 16 homolog</fullName>
    </recommendedName>
</protein>
<accession>A0A7I8W1N5</accession>
<dbReference type="PANTHER" id="PTHR12811:SF0">
    <property type="entry name" value="VACUOLAR PROTEIN SORTING-ASSOCIATED PROTEIN 16 HOMOLOG"/>
    <property type="match status" value="1"/>
</dbReference>
<feature type="domain" description="Vps16 N-terminal" evidence="5">
    <location>
        <begin position="3"/>
        <end position="390"/>
    </location>
</feature>
<proteinExistence type="inferred from homology"/>
<gene>
    <name evidence="6" type="ORF">DGYR_LOCUS9949</name>
</gene>
<keyword evidence="7" id="KW-1185">Reference proteome</keyword>
<reference evidence="6 7" key="1">
    <citation type="submission" date="2020-08" db="EMBL/GenBank/DDBJ databases">
        <authorList>
            <person name="Hejnol A."/>
        </authorList>
    </citation>
    <scope>NUCLEOTIDE SEQUENCE [LARGE SCALE GENOMIC DNA]</scope>
</reference>
<dbReference type="InterPro" id="IPR036322">
    <property type="entry name" value="WD40_repeat_dom_sf"/>
</dbReference>
<dbReference type="InterPro" id="IPR006926">
    <property type="entry name" value="Vps16_N"/>
</dbReference>
<dbReference type="EMBL" id="CAJFCJ010000016">
    <property type="protein sequence ID" value="CAD5122098.1"/>
    <property type="molecule type" value="Genomic_DNA"/>
</dbReference>
<evidence type="ECO:0000313" key="7">
    <source>
        <dbReference type="Proteomes" id="UP000549394"/>
    </source>
</evidence>
<dbReference type="GO" id="GO:0030897">
    <property type="term" value="C:HOPS complex"/>
    <property type="evidence" value="ECO:0007669"/>
    <property type="project" value="UniProtKB-UniRule"/>
</dbReference>
<dbReference type="AlphaFoldDB" id="A0A7I8W1N5"/>
<keyword evidence="3" id="KW-0458">Lysosome</keyword>
<dbReference type="Pfam" id="PF04840">
    <property type="entry name" value="Vps16_C"/>
    <property type="match status" value="1"/>
</dbReference>
<dbReference type="InterPro" id="IPR038132">
    <property type="entry name" value="Vps16_C_sf"/>
</dbReference>
<evidence type="ECO:0000256" key="2">
    <source>
        <dbReference type="ARBA" id="ARBA00017947"/>
    </source>
</evidence>
<dbReference type="OrthoDB" id="1792at2759"/>
<keyword evidence="3" id="KW-0653">Protein transport</keyword>